<sequence length="192" mass="22365">MDMKWKSSIFPIVVCILLFCTFEGFAAPITDNQSVSNEETKKEKKVWEQEPLKLEVVLKRKYLDGNIETEVNRETVWSLRDFWANYKDWNLLQQKEGRVVFQKEVDDLSPAVKENGYIGLNENNVLSIFNGKPKDSEVIKAFYQIDVEKLESFRMDQLKSGIKVDKKSTFKNVMQTFKEYASTEPVDDLVDS</sequence>
<keyword evidence="5" id="KW-1185">Reference proteome</keyword>
<feature type="domain" description="Bypass-of-forespore C N-terminal" evidence="3">
    <location>
        <begin position="55"/>
        <end position="103"/>
    </location>
</feature>
<dbReference type="InterPro" id="IPR038118">
    <property type="entry name" value="BOFC_N_sf"/>
</dbReference>
<keyword evidence="1" id="KW-0732">Signal</keyword>
<accession>A0A1I0G9S5</accession>
<dbReference type="InterPro" id="IPR015050">
    <property type="entry name" value="BofC_C"/>
</dbReference>
<dbReference type="Proteomes" id="UP000199095">
    <property type="component" value="Unassembled WGS sequence"/>
</dbReference>
<evidence type="ECO:0000259" key="3">
    <source>
        <dbReference type="Pfam" id="PF08977"/>
    </source>
</evidence>
<evidence type="ECO:0000313" key="5">
    <source>
        <dbReference type="Proteomes" id="UP000199095"/>
    </source>
</evidence>
<dbReference type="OrthoDB" id="2678751at2"/>
<proteinExistence type="predicted"/>
<dbReference type="InterPro" id="IPR038117">
    <property type="entry name" value="BofC_C_sf"/>
</dbReference>
<dbReference type="InterPro" id="IPR015071">
    <property type="entry name" value="BOFC_N"/>
</dbReference>
<dbReference type="Gene3D" id="3.30.70.1740">
    <property type="entry name" value="Bypass-of-forespore C, C-terminal domain"/>
    <property type="match status" value="1"/>
</dbReference>
<dbReference type="EMBL" id="FOHJ01000006">
    <property type="protein sequence ID" value="SET67434.1"/>
    <property type="molecule type" value="Genomic_DNA"/>
</dbReference>
<reference evidence="5" key="1">
    <citation type="submission" date="2016-10" db="EMBL/GenBank/DDBJ databases">
        <authorList>
            <person name="Varghese N."/>
            <person name="Submissions S."/>
        </authorList>
    </citation>
    <scope>NUCLEOTIDE SEQUENCE [LARGE SCALE GENOMIC DNA]</scope>
    <source>
        <strain evidence="5">CGMCC 1.3566</strain>
    </source>
</reference>
<feature type="signal peptide" evidence="1">
    <location>
        <begin position="1"/>
        <end position="26"/>
    </location>
</feature>
<dbReference type="Pfam" id="PF08955">
    <property type="entry name" value="BofC_C"/>
    <property type="match status" value="1"/>
</dbReference>
<dbReference type="STRING" id="237682.SAMN05421676_106274"/>
<evidence type="ECO:0000259" key="2">
    <source>
        <dbReference type="Pfam" id="PF08955"/>
    </source>
</evidence>
<feature type="chain" id="PRO_5011629180" evidence="1">
    <location>
        <begin position="27"/>
        <end position="192"/>
    </location>
</feature>
<name>A0A1I0G9S5_9BACI</name>
<evidence type="ECO:0000313" key="4">
    <source>
        <dbReference type="EMBL" id="SET67434.1"/>
    </source>
</evidence>
<evidence type="ECO:0000256" key="1">
    <source>
        <dbReference type="SAM" id="SignalP"/>
    </source>
</evidence>
<gene>
    <name evidence="4" type="ORF">SAMN05421676_106274</name>
</gene>
<dbReference type="Pfam" id="PF08977">
    <property type="entry name" value="BOFC_N"/>
    <property type="match status" value="1"/>
</dbReference>
<protein>
    <submittedName>
        <fullName evidence="4">Forespore regulator of the sigma-K checkpoint</fullName>
    </submittedName>
</protein>
<dbReference type="AlphaFoldDB" id="A0A1I0G9S5"/>
<dbReference type="Gene3D" id="3.10.20.420">
    <property type="entry name" value="Bypass-of-forespore C, N-terminal domain"/>
    <property type="match status" value="1"/>
</dbReference>
<organism evidence="4 5">
    <name type="scientific">Salinibacillus kushneri</name>
    <dbReference type="NCBI Taxonomy" id="237682"/>
    <lineage>
        <taxon>Bacteria</taxon>
        <taxon>Bacillati</taxon>
        <taxon>Bacillota</taxon>
        <taxon>Bacilli</taxon>
        <taxon>Bacillales</taxon>
        <taxon>Bacillaceae</taxon>
        <taxon>Salinibacillus</taxon>
    </lineage>
</organism>
<feature type="domain" description="Bypass of forespore C C-terminal" evidence="2">
    <location>
        <begin position="106"/>
        <end position="179"/>
    </location>
</feature>